<gene>
    <name evidence="5" type="ORF">SAMN05421752_1268</name>
</gene>
<dbReference type="PANTHER" id="PTHR34236:SF1">
    <property type="entry name" value="DIMETHYL SULFOXIDE REDUCTASE TRANSCRIPTIONAL ACTIVATOR"/>
    <property type="match status" value="1"/>
</dbReference>
<feature type="domain" description="HVO-2928 N-terminal" evidence="4">
    <location>
        <begin position="3"/>
        <end position="170"/>
    </location>
</feature>
<dbReference type="AlphaFoldDB" id="A0A1N7H5F8"/>
<sequence>MREFTFDIVYETGSDPVMDVFIEHPTLVAKALHGCVTEDCFWRIERLIGPTAALDAVERLRLDETVQTASVTEVDCSAMRYHDVLDRSDDERVIYTHVENVEDGESVQTLAGRYLPNGSLYCTSRRENRHSWRIFMKSDENVGLLYDALGANLRAGLAFRMGHLRNAEGWGHNSLGSVALPPDQRTAMRAALDHGYYRTPREVTLDDLAEELGVPRSTLSYRLRRAEERLVSGYLGETG</sequence>
<protein>
    <submittedName>
        <fullName evidence="5">HTH DNA binding domain-containing protein</fullName>
    </submittedName>
</protein>
<evidence type="ECO:0000256" key="1">
    <source>
        <dbReference type="ARBA" id="ARBA00023015"/>
    </source>
</evidence>
<evidence type="ECO:0000313" key="6">
    <source>
        <dbReference type="Proteomes" id="UP000185936"/>
    </source>
</evidence>
<keyword evidence="2" id="KW-0804">Transcription</keyword>
<dbReference type="Proteomes" id="UP000185936">
    <property type="component" value="Unassembled WGS sequence"/>
</dbReference>
<keyword evidence="6" id="KW-1185">Reference proteome</keyword>
<evidence type="ECO:0000313" key="5">
    <source>
        <dbReference type="EMBL" id="SIS20095.1"/>
    </source>
</evidence>
<dbReference type="OrthoDB" id="198846at2157"/>
<dbReference type="InterPro" id="IPR007050">
    <property type="entry name" value="HTH_bacterioopsin"/>
</dbReference>
<name>A0A1N7H5F8_9EURY</name>
<dbReference type="STRING" id="308853.SAMN05421752_1268"/>
<dbReference type="EMBL" id="FTNR01000026">
    <property type="protein sequence ID" value="SIS20095.1"/>
    <property type="molecule type" value="Genomic_DNA"/>
</dbReference>
<dbReference type="Pfam" id="PF24281">
    <property type="entry name" value="HVO_2928_N"/>
    <property type="match status" value="1"/>
</dbReference>
<dbReference type="RefSeq" id="WP_076610840.1">
    <property type="nucleotide sequence ID" value="NZ_FTNR01000026.1"/>
</dbReference>
<evidence type="ECO:0000256" key="2">
    <source>
        <dbReference type="ARBA" id="ARBA00023163"/>
    </source>
</evidence>
<dbReference type="Pfam" id="PF04967">
    <property type="entry name" value="HTH_10"/>
    <property type="match status" value="1"/>
</dbReference>
<dbReference type="InterPro" id="IPR056529">
    <property type="entry name" value="HVO_2928_N"/>
</dbReference>
<feature type="domain" description="HTH bat-type" evidence="3">
    <location>
        <begin position="182"/>
        <end position="231"/>
    </location>
</feature>
<organism evidence="5 6">
    <name type="scientific">Natronorubrum thiooxidans</name>
    <dbReference type="NCBI Taxonomy" id="308853"/>
    <lineage>
        <taxon>Archaea</taxon>
        <taxon>Methanobacteriati</taxon>
        <taxon>Methanobacteriota</taxon>
        <taxon>Stenosarchaea group</taxon>
        <taxon>Halobacteria</taxon>
        <taxon>Halobacteriales</taxon>
        <taxon>Natrialbaceae</taxon>
        <taxon>Natronorubrum</taxon>
    </lineage>
</organism>
<reference evidence="6" key="1">
    <citation type="submission" date="2017-01" db="EMBL/GenBank/DDBJ databases">
        <authorList>
            <person name="Varghese N."/>
            <person name="Submissions S."/>
        </authorList>
    </citation>
    <scope>NUCLEOTIDE SEQUENCE [LARGE SCALE GENOMIC DNA]</scope>
    <source>
        <strain evidence="6">type strain: HArc-</strain>
    </source>
</reference>
<evidence type="ECO:0000259" key="4">
    <source>
        <dbReference type="Pfam" id="PF24281"/>
    </source>
</evidence>
<proteinExistence type="predicted"/>
<evidence type="ECO:0000259" key="3">
    <source>
        <dbReference type="Pfam" id="PF04967"/>
    </source>
</evidence>
<dbReference type="PANTHER" id="PTHR34236">
    <property type="entry name" value="DIMETHYL SULFOXIDE REDUCTASE TRANSCRIPTIONAL ACTIVATOR"/>
    <property type="match status" value="1"/>
</dbReference>
<accession>A0A1N7H5F8</accession>
<keyword evidence="1" id="KW-0805">Transcription regulation</keyword>